<evidence type="ECO:0000313" key="7">
    <source>
        <dbReference type="EMBL" id="OQS00032.1"/>
    </source>
</evidence>
<dbReference type="SMART" id="SM00100">
    <property type="entry name" value="cNMP"/>
    <property type="match status" value="1"/>
</dbReference>
<evidence type="ECO:0008006" key="9">
    <source>
        <dbReference type="Google" id="ProtNLM"/>
    </source>
</evidence>
<dbReference type="PANTHER" id="PTHR23011:SF28">
    <property type="entry name" value="CYCLIC NUCLEOTIDE-BINDING DOMAIN CONTAINING PROTEIN"/>
    <property type="match status" value="1"/>
</dbReference>
<reference evidence="7 8" key="1">
    <citation type="journal article" date="2014" name="Genome Biol. Evol.">
        <title>The secreted proteins of Achlya hypogyna and Thraustotheca clavata identify the ancestral oomycete secretome and reveal gene acquisitions by horizontal gene transfer.</title>
        <authorList>
            <person name="Misner I."/>
            <person name="Blouin N."/>
            <person name="Leonard G."/>
            <person name="Richards T.A."/>
            <person name="Lane C.E."/>
        </authorList>
    </citation>
    <scope>NUCLEOTIDE SEQUENCE [LARGE SCALE GENOMIC DNA]</scope>
    <source>
        <strain evidence="7 8">ATCC 34112</strain>
    </source>
</reference>
<dbReference type="EMBL" id="JNBS01001765">
    <property type="protein sequence ID" value="OQS00032.1"/>
    <property type="molecule type" value="Genomic_DNA"/>
</dbReference>
<evidence type="ECO:0000313" key="8">
    <source>
        <dbReference type="Proteomes" id="UP000243217"/>
    </source>
</evidence>
<evidence type="ECO:0000259" key="5">
    <source>
        <dbReference type="PROSITE" id="PS50042"/>
    </source>
</evidence>
<keyword evidence="2" id="KW-0808">Transferase</keyword>
<dbReference type="CDD" id="cd00038">
    <property type="entry name" value="CAP_ED"/>
    <property type="match status" value="2"/>
</dbReference>
<evidence type="ECO:0000256" key="1">
    <source>
        <dbReference type="ARBA" id="ARBA00022527"/>
    </source>
</evidence>
<dbReference type="InterPro" id="IPR018490">
    <property type="entry name" value="cNMP-bd_dom_sf"/>
</dbReference>
<keyword evidence="8" id="KW-1185">Reference proteome</keyword>
<dbReference type="STRING" id="74557.A0A1V9ZPT7"/>
<dbReference type="SUPFAM" id="SSF51206">
    <property type="entry name" value="cAMP-binding domain-like"/>
    <property type="match status" value="2"/>
</dbReference>
<feature type="domain" description="Cyclic nucleotide-binding" evidence="5">
    <location>
        <begin position="95"/>
        <end position="222"/>
    </location>
</feature>
<sequence>MESTLNPVLPQLASKRRVSNKNIASKRRDSEHRHSFQHKVPRRPELEKIDAQLDELEMLKQALMEDPNTRSDADILFLNITFSFSLTIFTSHTKIFASSHEYVCREICRHMRLIKLPSRAILIRQSDTGDRCYIIIDGTVDVYIRKEDTFLGASEDIETQYRLATSTLNFGTFMTTLKPGSIVGEVVLTNPSARRTATVVVSEETPECCVIFLGRADYIRLIRNVSMEASHFAQAEILDFMVLFQKWSKPDKMKFVSQMKSMHFRINDYLYKAGTVTKVMYIIVLGEAMEKYNLNVTQTHGSIPPTSTATKSEIKVNIELMLLGPGDIANEYAFFRPSMMGHFDIKAVTEVFALAIDKHLYEATVGGSNPIESALDMQAKLISMSNDRDEWRKERIEFGSRYPDAHIAMTWNLLRMGNLRCSRCGKRGHLPMDLGRCHHSKKTEWLAVLQRIDHQLCPTPAKSTVPARFDSPRVRRSILTNAKELHLLDESSLPTAKEQLELSWRLRQLAFPSCSPPKSVEQSSSS</sequence>
<protein>
    <recommendedName>
        <fullName evidence="9">Cyclic nucleotide-binding domain-containing protein</fullName>
    </recommendedName>
</protein>
<dbReference type="PROSITE" id="PS50042">
    <property type="entry name" value="CNMP_BINDING_3"/>
    <property type="match status" value="2"/>
</dbReference>
<evidence type="ECO:0000259" key="6">
    <source>
        <dbReference type="PROSITE" id="PS51158"/>
    </source>
</evidence>
<dbReference type="PROSITE" id="PS51158">
    <property type="entry name" value="ALPHA_KINASE"/>
    <property type="match status" value="1"/>
</dbReference>
<feature type="domain" description="Cyclic nucleotide-binding" evidence="5">
    <location>
        <begin position="243"/>
        <end position="368"/>
    </location>
</feature>
<feature type="domain" description="Alpha-type protein kinase" evidence="6">
    <location>
        <begin position="1"/>
        <end position="116"/>
    </location>
</feature>
<dbReference type="InterPro" id="IPR000595">
    <property type="entry name" value="cNMP-bd_dom"/>
</dbReference>
<evidence type="ECO:0000256" key="4">
    <source>
        <dbReference type="SAM" id="MobiDB-lite"/>
    </source>
</evidence>
<proteinExistence type="predicted"/>
<feature type="region of interest" description="Disordered" evidence="4">
    <location>
        <begin position="16"/>
        <end position="41"/>
    </location>
</feature>
<dbReference type="Proteomes" id="UP000243217">
    <property type="component" value="Unassembled WGS sequence"/>
</dbReference>
<dbReference type="GO" id="GO:0004674">
    <property type="term" value="F:protein serine/threonine kinase activity"/>
    <property type="evidence" value="ECO:0007669"/>
    <property type="project" value="UniProtKB-KW"/>
</dbReference>
<evidence type="ECO:0000256" key="2">
    <source>
        <dbReference type="ARBA" id="ARBA00022679"/>
    </source>
</evidence>
<dbReference type="InterPro" id="IPR004166">
    <property type="entry name" value="a-kinase_dom"/>
</dbReference>
<keyword evidence="1" id="KW-0723">Serine/threonine-protein kinase</keyword>
<dbReference type="GO" id="GO:0005524">
    <property type="term" value="F:ATP binding"/>
    <property type="evidence" value="ECO:0007669"/>
    <property type="project" value="InterPro"/>
</dbReference>
<dbReference type="PANTHER" id="PTHR23011">
    <property type="entry name" value="CYCLIC NUCLEOTIDE-BINDING DOMAIN CONTAINING PROTEIN"/>
    <property type="match status" value="1"/>
</dbReference>
<dbReference type="OrthoDB" id="2021138at2759"/>
<dbReference type="InterPro" id="IPR014710">
    <property type="entry name" value="RmlC-like_jellyroll"/>
</dbReference>
<keyword evidence="3" id="KW-0418">Kinase</keyword>
<evidence type="ECO:0000256" key="3">
    <source>
        <dbReference type="ARBA" id="ARBA00022777"/>
    </source>
</evidence>
<gene>
    <name evidence="7" type="ORF">THRCLA_21769</name>
</gene>
<dbReference type="Gene3D" id="2.60.120.10">
    <property type="entry name" value="Jelly Rolls"/>
    <property type="match status" value="2"/>
</dbReference>
<comment type="caution">
    <text evidence="7">The sequence shown here is derived from an EMBL/GenBank/DDBJ whole genome shotgun (WGS) entry which is preliminary data.</text>
</comment>
<organism evidence="7 8">
    <name type="scientific">Thraustotheca clavata</name>
    <dbReference type="NCBI Taxonomy" id="74557"/>
    <lineage>
        <taxon>Eukaryota</taxon>
        <taxon>Sar</taxon>
        <taxon>Stramenopiles</taxon>
        <taxon>Oomycota</taxon>
        <taxon>Saprolegniomycetes</taxon>
        <taxon>Saprolegniales</taxon>
        <taxon>Achlyaceae</taxon>
        <taxon>Thraustotheca</taxon>
    </lineage>
</organism>
<accession>A0A1V9ZPT7</accession>
<name>A0A1V9ZPT7_9STRA</name>
<dbReference type="AlphaFoldDB" id="A0A1V9ZPT7"/>